<evidence type="ECO:0000259" key="1">
    <source>
        <dbReference type="Pfam" id="PF01037"/>
    </source>
</evidence>
<feature type="domain" description="Transcription regulator AsnC/Lrp ligand binding" evidence="1">
    <location>
        <begin position="16"/>
        <end position="84"/>
    </location>
</feature>
<reference evidence="3" key="1">
    <citation type="submission" date="2015-10" db="EMBL/GenBank/DDBJ databases">
        <authorList>
            <person name="Lehtovirta-Morley L.E."/>
            <person name="Vieille C."/>
        </authorList>
    </citation>
    <scope>NUCLEOTIDE SEQUENCE [LARGE SCALE GENOMIC DNA]</scope>
</reference>
<organism evidence="2 3">
    <name type="scientific">Nitrosotalea devaniterrae</name>
    <dbReference type="NCBI Taxonomy" id="1078905"/>
    <lineage>
        <taxon>Archaea</taxon>
        <taxon>Nitrososphaerota</taxon>
        <taxon>Nitrososphaeria</taxon>
        <taxon>Nitrosotaleales</taxon>
        <taxon>Nitrosotaleaceae</taxon>
        <taxon>Nitrosotalea</taxon>
    </lineage>
</organism>
<gene>
    <name evidence="2" type="ORF">NDEV_1256</name>
</gene>
<dbReference type="SUPFAM" id="SSF54909">
    <property type="entry name" value="Dimeric alpha+beta barrel"/>
    <property type="match status" value="1"/>
</dbReference>
<dbReference type="EMBL" id="LN890280">
    <property type="protein sequence ID" value="CUR52021.1"/>
    <property type="molecule type" value="Genomic_DNA"/>
</dbReference>
<protein>
    <submittedName>
        <fullName evidence="2">Transcriptional regulator</fullName>
    </submittedName>
</protein>
<proteinExistence type="predicted"/>
<dbReference type="Pfam" id="PF01037">
    <property type="entry name" value="AsnC_trans_reg"/>
    <property type="match status" value="1"/>
</dbReference>
<dbReference type="InterPro" id="IPR019887">
    <property type="entry name" value="Tscrpt_reg_AsnC/Lrp_C"/>
</dbReference>
<dbReference type="InterPro" id="IPR011008">
    <property type="entry name" value="Dimeric_a/b-barrel"/>
</dbReference>
<keyword evidence="3" id="KW-1185">Reference proteome</keyword>
<evidence type="ECO:0000313" key="3">
    <source>
        <dbReference type="Proteomes" id="UP000196239"/>
    </source>
</evidence>
<dbReference type="KEGG" id="ndv:NDEV_1256"/>
<dbReference type="AlphaFoldDB" id="A0A128A3U7"/>
<evidence type="ECO:0000313" key="2">
    <source>
        <dbReference type="EMBL" id="CUR52021.1"/>
    </source>
</evidence>
<dbReference type="Gene3D" id="3.30.70.920">
    <property type="match status" value="1"/>
</dbReference>
<accession>A0A128A3U7</accession>
<name>A0A128A3U7_9ARCH</name>
<dbReference type="Proteomes" id="UP000196239">
    <property type="component" value="Chromosome 1"/>
</dbReference>
<sequence>MLQTSQLRKNTETTCVMINCESGSEGRIIDEIREINGVKECVRTTGPYDILAIIESNTVESLKEIIENNIRKIQHVHTTTTLVIASGF</sequence>